<accession>A0A220IGH4</accession>
<evidence type="ECO:0000313" key="2">
    <source>
        <dbReference type="EMBL" id="ASH99093.1"/>
    </source>
</evidence>
<dbReference type="Proteomes" id="UP000682952">
    <property type="component" value="Segment"/>
</dbReference>
<feature type="domain" description="Hepatitis TT virus Orf2/Gyrovirus Vp2 N-terminal" evidence="1">
    <location>
        <begin position="13"/>
        <end position="59"/>
    </location>
</feature>
<sequence>MYRRLPAPGTADYRRAEAVWKRNCSYTHQWFCGCPNYLLHFKCLGYQEVNGSAGTSATTTVVRGPLDGTTIKGPGSPDDVDTAMDAAVAFVLDDSG</sequence>
<keyword evidence="3" id="KW-1185">Reference proteome</keyword>
<dbReference type="Pfam" id="PF02957">
    <property type="entry name" value="TT_ORF2-like"/>
    <property type="match status" value="1"/>
</dbReference>
<protein>
    <submittedName>
        <fullName evidence="2">ORF2</fullName>
    </submittedName>
</protein>
<reference evidence="2 3" key="1">
    <citation type="journal article" date="2017" name="Microbiome">
        <title>Virome comparisons in wild-diseased and healthy captive giant pandas.</title>
        <authorList>
            <person name="Zhang W."/>
            <person name="Yang S."/>
            <person name="Shan T."/>
            <person name="Hou R."/>
            <person name="Liu Z."/>
            <person name="Li W."/>
            <person name="Guo L."/>
            <person name="Wang Y."/>
            <person name="Chen P."/>
            <person name="Wang X."/>
            <person name="Feng F."/>
            <person name="Wang H."/>
            <person name="Chen C."/>
            <person name="Shen Q."/>
            <person name="Zhou C."/>
            <person name="Hua X."/>
            <person name="Cui L."/>
            <person name="Deng X."/>
            <person name="Zhang Z."/>
            <person name="Qi D."/>
            <person name="Delwart E."/>
        </authorList>
    </citation>
    <scope>NUCLEOTIDE SEQUENCE [LARGE SCALE GENOMIC DNA]</scope>
    <source>
        <strain evidence="3">gpan20806</strain>
    </source>
</reference>
<dbReference type="PROSITE" id="PS51257">
    <property type="entry name" value="PROKAR_LIPOPROTEIN"/>
    <property type="match status" value="1"/>
</dbReference>
<evidence type="ECO:0000313" key="3">
    <source>
        <dbReference type="Proteomes" id="UP000682952"/>
    </source>
</evidence>
<name>A0A220IGH4_9VIRU</name>
<proteinExistence type="predicted"/>
<dbReference type="KEGG" id="vg:80535324"/>
<dbReference type="InterPro" id="IPR004118">
    <property type="entry name" value="HEV_TT_vir_Orf2/Gyrovir_Vp2_N"/>
</dbReference>
<organism evidence="2 3">
    <name type="scientific">Giant panda anellovirus</name>
    <dbReference type="NCBI Taxonomy" id="2016460"/>
    <lineage>
        <taxon>Viruses</taxon>
        <taxon>Monodnaviria</taxon>
        <taxon>Shotokuvirae</taxon>
        <taxon>Commensaviricota</taxon>
        <taxon>Cardeaviricetes</taxon>
        <taxon>Sanitavirales</taxon>
        <taxon>Anelloviridae</taxon>
    </lineage>
</organism>
<dbReference type="EMBL" id="MF327544">
    <property type="protein sequence ID" value="ASH99093.1"/>
    <property type="molecule type" value="Genomic_DNA"/>
</dbReference>
<dbReference type="RefSeq" id="YP_010797520.1">
    <property type="nucleotide sequence ID" value="NC_076191.1"/>
</dbReference>
<dbReference type="GeneID" id="80535324"/>
<evidence type="ECO:0000259" key="1">
    <source>
        <dbReference type="Pfam" id="PF02957"/>
    </source>
</evidence>